<evidence type="ECO:0000259" key="4">
    <source>
        <dbReference type="Pfam" id="PF00326"/>
    </source>
</evidence>
<feature type="signal peptide" evidence="3">
    <location>
        <begin position="1"/>
        <end position="25"/>
    </location>
</feature>
<name>A0A5C8ZY32_9GAMM</name>
<dbReference type="Pfam" id="PF07676">
    <property type="entry name" value="PD40"/>
    <property type="match status" value="2"/>
</dbReference>
<dbReference type="Pfam" id="PF00326">
    <property type="entry name" value="Peptidase_S9"/>
    <property type="match status" value="1"/>
</dbReference>
<keyword evidence="1" id="KW-0378">Hydrolase</keyword>
<dbReference type="Gene3D" id="3.40.50.1820">
    <property type="entry name" value="alpha/beta hydrolase"/>
    <property type="match status" value="1"/>
</dbReference>
<evidence type="ECO:0000256" key="1">
    <source>
        <dbReference type="ARBA" id="ARBA00022801"/>
    </source>
</evidence>
<evidence type="ECO:0000259" key="5">
    <source>
        <dbReference type="Pfam" id="PF00930"/>
    </source>
</evidence>
<proteinExistence type="predicted"/>
<feature type="domain" description="Dipeptidylpeptidase IV N-terminal" evidence="5">
    <location>
        <begin position="192"/>
        <end position="282"/>
    </location>
</feature>
<keyword evidence="2" id="KW-0720">Serine protease</keyword>
<keyword evidence="3" id="KW-0732">Signal</keyword>
<comment type="caution">
    <text evidence="6">The sequence shown here is derived from an EMBL/GenBank/DDBJ whole genome shotgun (WGS) entry which is preliminary data.</text>
</comment>
<dbReference type="InterPro" id="IPR011659">
    <property type="entry name" value="WD40"/>
</dbReference>
<sequence>MNTSRRLIPWLSLPGLALLTGAVLAAPKFAPEDVFQLRYASDALVDSAGERALYLRHSMDIMKDRSRTNLWLVDLDSGAEQPLTSGPNNISGAVLAPDDSRVAYVSRDDVGSQIFVSWLDTPRTAQLTRLPEKAKNLAWSADGQWLAFAMRVPEPAPVMGSLPPRPEGAEWAPPPVVVDRSVYRNDGSGNKPHGYSHVFVMPADGGSPRQLTSGEFHHDGSIAWSADGRALYVSANRNPDWATDVVNSDIYRIDVATGELSALTDRKGPDGNLAVSPDGERIAWTGWDDRLMGYHRNRLYVMDSDGSDKRELLADLDRSVSDPQWSDDGRRIYFQYDDKGDTVLASTTLGGKITELARDMGGKSFGRPYTGADFAVGGDDVYAYTAGSAALPAELAVGKGGRNRQLTHLNDNVLKYRELARVEELWVKSSFDQQDIQAWVALPPGFDPAKRYPLILEIHGGPFATYGPHFAAEIQLYAAAGYVVVYANPRGSTSYGEDFGNLIHHNYPNQDYDDLMTVVDAVIDKGYIDEDQLYVTGGSGGGVLTAWIVGNTDRFRAAVVAKPVINWTSFVLTADNPPYFTRYWFEKMPWEDPTTYWERSPLSRVGNVTTPTMLLTGESDLRTPMSETEQYYQALKLQGVDTAMVRMPGASHSIYKRPSQLLGKVAAILEWFSRHSPDAGDSE</sequence>
<dbReference type="SUPFAM" id="SSF53474">
    <property type="entry name" value="alpha/beta-Hydrolases"/>
    <property type="match status" value="1"/>
</dbReference>
<dbReference type="InterPro" id="IPR029058">
    <property type="entry name" value="AB_hydrolase_fold"/>
</dbReference>
<feature type="domain" description="Peptidase S9 prolyl oligopeptidase catalytic" evidence="4">
    <location>
        <begin position="468"/>
        <end position="675"/>
    </location>
</feature>
<evidence type="ECO:0000256" key="2">
    <source>
        <dbReference type="ARBA" id="ARBA00022825"/>
    </source>
</evidence>
<dbReference type="PANTHER" id="PTHR42776:SF27">
    <property type="entry name" value="DIPEPTIDYL PEPTIDASE FAMILY MEMBER 6"/>
    <property type="match status" value="1"/>
</dbReference>
<evidence type="ECO:0000313" key="7">
    <source>
        <dbReference type="Proteomes" id="UP000321039"/>
    </source>
</evidence>
<dbReference type="InterPro" id="IPR011042">
    <property type="entry name" value="6-blade_b-propeller_TolB-like"/>
</dbReference>
<keyword evidence="7" id="KW-1185">Reference proteome</keyword>
<reference evidence="6 7" key="1">
    <citation type="submission" date="2019-08" db="EMBL/GenBank/DDBJ databases">
        <title>Parahaliea maris sp. nov., isolated from the surface seawater.</title>
        <authorList>
            <person name="Liu Y."/>
        </authorList>
    </citation>
    <scope>NUCLEOTIDE SEQUENCE [LARGE SCALE GENOMIC DNA]</scope>
    <source>
        <strain evidence="6 7">HSLHS9</strain>
    </source>
</reference>
<dbReference type="InterPro" id="IPR002469">
    <property type="entry name" value="Peptidase_S9B_N"/>
</dbReference>
<dbReference type="SUPFAM" id="SSF82171">
    <property type="entry name" value="DPP6 N-terminal domain-like"/>
    <property type="match status" value="1"/>
</dbReference>
<dbReference type="RefSeq" id="WP_148069390.1">
    <property type="nucleotide sequence ID" value="NZ_VRZA01000005.1"/>
</dbReference>
<dbReference type="AlphaFoldDB" id="A0A5C8ZY32"/>
<evidence type="ECO:0000313" key="6">
    <source>
        <dbReference type="EMBL" id="TXS92151.1"/>
    </source>
</evidence>
<dbReference type="Pfam" id="PF00930">
    <property type="entry name" value="DPPIV_N"/>
    <property type="match status" value="1"/>
</dbReference>
<keyword evidence="2" id="KW-0645">Protease</keyword>
<dbReference type="Gene3D" id="2.120.10.30">
    <property type="entry name" value="TolB, C-terminal domain"/>
    <property type="match status" value="2"/>
</dbReference>
<protein>
    <submittedName>
        <fullName evidence="6">S9 family peptidase</fullName>
    </submittedName>
</protein>
<dbReference type="Proteomes" id="UP000321039">
    <property type="component" value="Unassembled WGS sequence"/>
</dbReference>
<accession>A0A5C8ZY32</accession>
<dbReference type="GO" id="GO:0004252">
    <property type="term" value="F:serine-type endopeptidase activity"/>
    <property type="evidence" value="ECO:0007669"/>
    <property type="project" value="TreeGrafter"/>
</dbReference>
<dbReference type="PANTHER" id="PTHR42776">
    <property type="entry name" value="SERINE PEPTIDASE S9 FAMILY MEMBER"/>
    <property type="match status" value="1"/>
</dbReference>
<dbReference type="GO" id="GO:0006508">
    <property type="term" value="P:proteolysis"/>
    <property type="evidence" value="ECO:0007669"/>
    <property type="project" value="InterPro"/>
</dbReference>
<organism evidence="6 7">
    <name type="scientific">Parahaliea maris</name>
    <dbReference type="NCBI Taxonomy" id="2716870"/>
    <lineage>
        <taxon>Bacteria</taxon>
        <taxon>Pseudomonadati</taxon>
        <taxon>Pseudomonadota</taxon>
        <taxon>Gammaproteobacteria</taxon>
        <taxon>Cellvibrionales</taxon>
        <taxon>Halieaceae</taxon>
        <taxon>Parahaliea</taxon>
    </lineage>
</organism>
<dbReference type="EMBL" id="VRZA01000005">
    <property type="protein sequence ID" value="TXS92151.1"/>
    <property type="molecule type" value="Genomic_DNA"/>
</dbReference>
<evidence type="ECO:0000256" key="3">
    <source>
        <dbReference type="SAM" id="SignalP"/>
    </source>
</evidence>
<dbReference type="InterPro" id="IPR001375">
    <property type="entry name" value="Peptidase_S9_cat"/>
</dbReference>
<feature type="chain" id="PRO_5022875987" evidence="3">
    <location>
        <begin position="26"/>
        <end position="683"/>
    </location>
</feature>
<gene>
    <name evidence="6" type="ORF">FV139_15660</name>
</gene>